<dbReference type="SUPFAM" id="SSF52540">
    <property type="entry name" value="P-loop containing nucleoside triphosphate hydrolases"/>
    <property type="match status" value="1"/>
</dbReference>
<dbReference type="Gene3D" id="3.40.50.300">
    <property type="entry name" value="P-loop containing nucleotide triphosphate hydrolases"/>
    <property type="match status" value="1"/>
</dbReference>
<proteinExistence type="predicted"/>
<organism evidence="5 6">
    <name type="scientific">Streptomyces spongiicola</name>
    <dbReference type="NCBI Taxonomy" id="1690221"/>
    <lineage>
        <taxon>Bacteria</taxon>
        <taxon>Bacillati</taxon>
        <taxon>Actinomycetota</taxon>
        <taxon>Actinomycetes</taxon>
        <taxon>Kitasatosporales</taxon>
        <taxon>Streptomycetaceae</taxon>
        <taxon>Streptomyces</taxon>
    </lineage>
</organism>
<dbReference type="Proteomes" id="UP000265354">
    <property type="component" value="Unassembled WGS sequence"/>
</dbReference>
<sequence>MTQTTAAAAVFTAMAPGTLAVEDVSVVVGGRALVDRASLRVAPGEVVGLVGPNGAGKSTLLRTVYRALRPTSGRVLLDDEDVRRVPGRSLARRLAAVLQESAGDFDLSVYDVVAMGRTPHKRPFDGDDADDRAVITAALDVLGAADLAHAPFTRLSGGEKQRVLIDRALAQRAGTMVLDEPTNHLDPRHQLDTLHLVRRLGVTAVVALHDLNLAAAFCDRICVMDGGRVVTTGTPADVLTPELLADVYRVDAEVTGHPRTGVPHVTLLTGGPRGRGASAV</sequence>
<keyword evidence="1" id="KW-0813">Transport</keyword>
<evidence type="ECO:0000313" key="6">
    <source>
        <dbReference type="Proteomes" id="UP000265354"/>
    </source>
</evidence>
<protein>
    <submittedName>
        <fullName evidence="5">Histidinol phosphatase</fullName>
    </submittedName>
</protein>
<dbReference type="EMBL" id="BGZL01000026">
    <property type="protein sequence ID" value="GBQ04034.1"/>
    <property type="molecule type" value="Genomic_DNA"/>
</dbReference>
<reference evidence="5 6" key="1">
    <citation type="submission" date="2018-07" db="EMBL/GenBank/DDBJ databases">
        <title>Whole Genome Shotgun Sequence of Streptomyces spongiicola strain 531S.</title>
        <authorList>
            <person name="Dohra H."/>
            <person name="Kodani S."/>
        </authorList>
    </citation>
    <scope>NUCLEOTIDE SEQUENCE [LARGE SCALE GENOMIC DNA]</scope>
    <source>
        <strain evidence="5 6">531S</strain>
    </source>
</reference>
<comment type="caution">
    <text evidence="5">The sequence shown here is derived from an EMBL/GenBank/DDBJ whole genome shotgun (WGS) entry which is preliminary data.</text>
</comment>
<keyword evidence="2" id="KW-0547">Nucleotide-binding</keyword>
<dbReference type="InterPro" id="IPR027417">
    <property type="entry name" value="P-loop_NTPase"/>
</dbReference>
<dbReference type="AlphaFoldDB" id="A0A388T709"/>
<evidence type="ECO:0000259" key="4">
    <source>
        <dbReference type="PROSITE" id="PS50893"/>
    </source>
</evidence>
<evidence type="ECO:0000256" key="3">
    <source>
        <dbReference type="ARBA" id="ARBA00022840"/>
    </source>
</evidence>
<dbReference type="GO" id="GO:0016887">
    <property type="term" value="F:ATP hydrolysis activity"/>
    <property type="evidence" value="ECO:0007669"/>
    <property type="project" value="InterPro"/>
</dbReference>
<dbReference type="PROSITE" id="PS50893">
    <property type="entry name" value="ABC_TRANSPORTER_2"/>
    <property type="match status" value="1"/>
</dbReference>
<dbReference type="PANTHER" id="PTHR42794">
    <property type="entry name" value="HEMIN IMPORT ATP-BINDING PROTEIN HMUV"/>
    <property type="match status" value="1"/>
</dbReference>
<dbReference type="FunFam" id="3.40.50.300:FF:000134">
    <property type="entry name" value="Iron-enterobactin ABC transporter ATP-binding protein"/>
    <property type="match status" value="1"/>
</dbReference>
<dbReference type="CDD" id="cd03214">
    <property type="entry name" value="ABC_Iron-Siderophores_B12_Hemin"/>
    <property type="match status" value="1"/>
</dbReference>
<gene>
    <name evidence="5" type="ORF">SSP531S_55240</name>
</gene>
<dbReference type="InterPro" id="IPR003593">
    <property type="entry name" value="AAA+_ATPase"/>
</dbReference>
<dbReference type="GO" id="GO:0005524">
    <property type="term" value="F:ATP binding"/>
    <property type="evidence" value="ECO:0007669"/>
    <property type="project" value="UniProtKB-KW"/>
</dbReference>
<evidence type="ECO:0000256" key="2">
    <source>
        <dbReference type="ARBA" id="ARBA00022741"/>
    </source>
</evidence>
<dbReference type="PANTHER" id="PTHR42794:SF2">
    <property type="entry name" value="ABC TRANSPORTER ATP-BINDING PROTEIN"/>
    <property type="match status" value="1"/>
</dbReference>
<dbReference type="Pfam" id="PF00005">
    <property type="entry name" value="ABC_tran"/>
    <property type="match status" value="1"/>
</dbReference>
<dbReference type="InterPro" id="IPR003439">
    <property type="entry name" value="ABC_transporter-like_ATP-bd"/>
</dbReference>
<keyword evidence="3" id="KW-0067">ATP-binding</keyword>
<evidence type="ECO:0000256" key="1">
    <source>
        <dbReference type="ARBA" id="ARBA00022448"/>
    </source>
</evidence>
<dbReference type="SMART" id="SM00382">
    <property type="entry name" value="AAA"/>
    <property type="match status" value="1"/>
</dbReference>
<name>A0A388T709_9ACTN</name>
<accession>A0A388T709</accession>
<feature type="domain" description="ABC transporter" evidence="4">
    <location>
        <begin position="19"/>
        <end position="251"/>
    </location>
</feature>
<evidence type="ECO:0000313" key="5">
    <source>
        <dbReference type="EMBL" id="GBQ04034.1"/>
    </source>
</evidence>